<dbReference type="PANTHER" id="PTHR43384:SF6">
    <property type="entry name" value="SEPTUM SITE-DETERMINING PROTEIN MIND HOMOLOG, CHLOROPLASTIC"/>
    <property type="match status" value="1"/>
</dbReference>
<keyword evidence="2" id="KW-0067">ATP-binding</keyword>
<feature type="domain" description="CobQ/CobB/MinD/ParA nucleotide binding" evidence="3">
    <location>
        <begin position="3"/>
        <end position="244"/>
    </location>
</feature>
<dbReference type="EMBL" id="CP007493">
    <property type="protein sequence ID" value="AJB41921.1"/>
    <property type="molecule type" value="Genomic_DNA"/>
</dbReference>
<reference evidence="5" key="1">
    <citation type="book" date="2010" name="EXTREMOPHILES" publisher="0:0-0">
        <title>Complete genome sequences of ten hyperthermophilic archaea reveal their metabolic capabilities and possible ecological roles.</title>
        <editorList>
            <person name="?"/>
        </editorList>
        <authorList>
            <person name="Ravin N.V."/>
            <person name="Mardanov A.V."/>
            <person name="Bonch-Osmolovskaya E.A."/>
            <person name="Skryabin K.G."/>
        </authorList>
    </citation>
    <scope>NUCLEOTIDE SEQUENCE [LARGE SCALE GENOMIC DNA]</scope>
    <source>
        <strain evidence="5">1505</strain>
    </source>
</reference>
<name>A0A3G1A8X7_9CREN</name>
<organism evidence="4 5">
    <name type="scientific">Thermofilum adornatum 1505</name>
    <dbReference type="NCBI Taxonomy" id="697581"/>
    <lineage>
        <taxon>Archaea</taxon>
        <taxon>Thermoproteota</taxon>
        <taxon>Thermoprotei</taxon>
        <taxon>Thermofilales</taxon>
        <taxon>Thermofilaceae</taxon>
        <taxon>Thermofilum</taxon>
    </lineage>
</organism>
<dbReference type="Proteomes" id="UP000266720">
    <property type="component" value="Chromosome"/>
</dbReference>
<dbReference type="SUPFAM" id="SSF52540">
    <property type="entry name" value="P-loop containing nucleoside triphosphate hydrolases"/>
    <property type="match status" value="1"/>
</dbReference>
<gene>
    <name evidence="4" type="ORF">TCARB_0871</name>
</gene>
<dbReference type="InterPro" id="IPR027417">
    <property type="entry name" value="P-loop_NTPase"/>
</dbReference>
<dbReference type="AlphaFoldDB" id="A0A3G1A8X7"/>
<evidence type="ECO:0000313" key="5">
    <source>
        <dbReference type="Proteomes" id="UP000266720"/>
    </source>
</evidence>
<dbReference type="Gene3D" id="3.40.50.300">
    <property type="entry name" value="P-loop containing nucleotide triphosphate hydrolases"/>
    <property type="match status" value="1"/>
</dbReference>
<accession>A0A3G1A8X7</accession>
<dbReference type="KEGG" id="tcb:TCARB_0871"/>
<dbReference type="GO" id="GO:0009898">
    <property type="term" value="C:cytoplasmic side of plasma membrane"/>
    <property type="evidence" value="ECO:0007669"/>
    <property type="project" value="TreeGrafter"/>
</dbReference>
<dbReference type="InterPro" id="IPR014433">
    <property type="entry name" value="CooC"/>
</dbReference>
<evidence type="ECO:0000259" key="3">
    <source>
        <dbReference type="Pfam" id="PF01656"/>
    </source>
</evidence>
<dbReference type="Pfam" id="PF01656">
    <property type="entry name" value="CbiA"/>
    <property type="match status" value="1"/>
</dbReference>
<sequence>MRIIVTGKGGTGKTTVTSIMGFQLSNMGYHVTLMDGDSYPNLAQSLGLSQEVSEKIIPLTKNDELIRERTGAAPGEGWGIFFSLTPKVDDLVDKLGIKINENLRLVVVGGIEEPKEGCMCPAIALAKVFLRHVLLTQKDIVIVDSEAGLEVFGRGLAEYFDRNICVAEPTIKSLDACKQIFEFSEKLNVKENILALNKVKDLSLVDKLLGRVFTITPPFFVIRHDPFIEKIEQIGGSVESLRNTIVWQDVEKLCRYLLKER</sequence>
<dbReference type="GeneID" id="25406297"/>
<dbReference type="GO" id="GO:0005524">
    <property type="term" value="F:ATP binding"/>
    <property type="evidence" value="ECO:0007669"/>
    <property type="project" value="UniProtKB-KW"/>
</dbReference>
<dbReference type="GO" id="GO:0016887">
    <property type="term" value="F:ATP hydrolysis activity"/>
    <property type="evidence" value="ECO:0007669"/>
    <property type="project" value="TreeGrafter"/>
</dbReference>
<dbReference type="GO" id="GO:0051782">
    <property type="term" value="P:negative regulation of cell division"/>
    <property type="evidence" value="ECO:0007669"/>
    <property type="project" value="TreeGrafter"/>
</dbReference>
<evidence type="ECO:0000256" key="2">
    <source>
        <dbReference type="ARBA" id="ARBA00022840"/>
    </source>
</evidence>
<dbReference type="InterPro" id="IPR002586">
    <property type="entry name" value="CobQ/CobB/MinD/ParA_Nub-bd_dom"/>
</dbReference>
<dbReference type="STRING" id="697581.TCARB_0871"/>
<keyword evidence="1" id="KW-0547">Nucleotide-binding</keyword>
<evidence type="ECO:0000256" key="1">
    <source>
        <dbReference type="ARBA" id="ARBA00022741"/>
    </source>
</evidence>
<dbReference type="PANTHER" id="PTHR43384">
    <property type="entry name" value="SEPTUM SITE-DETERMINING PROTEIN MIND HOMOLOG, CHLOROPLASTIC-RELATED"/>
    <property type="match status" value="1"/>
</dbReference>
<evidence type="ECO:0000313" key="4">
    <source>
        <dbReference type="EMBL" id="AJB41921.1"/>
    </source>
</evidence>
<dbReference type="PIRSF" id="PIRSF005647">
    <property type="entry name" value="CooC"/>
    <property type="match status" value="1"/>
</dbReference>
<protein>
    <submittedName>
        <fullName evidence="4">Carbon monoxide dehydrogenase, accessory subunit CooC</fullName>
    </submittedName>
</protein>
<proteinExistence type="predicted"/>
<dbReference type="GO" id="GO:0005829">
    <property type="term" value="C:cytosol"/>
    <property type="evidence" value="ECO:0007669"/>
    <property type="project" value="TreeGrafter"/>
</dbReference>
<dbReference type="InterPro" id="IPR050625">
    <property type="entry name" value="ParA/MinD_ATPase"/>
</dbReference>
<dbReference type="RefSeq" id="WP_052886799.1">
    <property type="nucleotide sequence ID" value="NZ_CP007493.1"/>
</dbReference>